<protein>
    <submittedName>
        <fullName evidence="1">Uncharacterized protein</fullName>
    </submittedName>
</protein>
<keyword evidence="2" id="KW-1185">Reference proteome</keyword>
<evidence type="ECO:0000313" key="2">
    <source>
        <dbReference type="Proteomes" id="UP001498421"/>
    </source>
</evidence>
<name>A0ABR1HYE6_9HYPO</name>
<comment type="caution">
    <text evidence="1">The sequence shown here is derived from an EMBL/GenBank/DDBJ whole genome shotgun (WGS) entry which is preliminary data.</text>
</comment>
<proteinExistence type="predicted"/>
<dbReference type="EMBL" id="JAZAVK010000069">
    <property type="protein sequence ID" value="KAK7426222.1"/>
    <property type="molecule type" value="Genomic_DNA"/>
</dbReference>
<dbReference type="Proteomes" id="UP001498421">
    <property type="component" value="Unassembled WGS sequence"/>
</dbReference>
<gene>
    <name evidence="1" type="ORF">QQZ08_007251</name>
</gene>
<organism evidence="1 2">
    <name type="scientific">Neonectria magnoliae</name>
    <dbReference type="NCBI Taxonomy" id="2732573"/>
    <lineage>
        <taxon>Eukaryota</taxon>
        <taxon>Fungi</taxon>
        <taxon>Dikarya</taxon>
        <taxon>Ascomycota</taxon>
        <taxon>Pezizomycotina</taxon>
        <taxon>Sordariomycetes</taxon>
        <taxon>Hypocreomycetidae</taxon>
        <taxon>Hypocreales</taxon>
        <taxon>Nectriaceae</taxon>
        <taxon>Neonectria</taxon>
    </lineage>
</organism>
<reference evidence="1 2" key="1">
    <citation type="journal article" date="2025" name="Microbiol. Resour. Announc.">
        <title>Draft genome sequences for Neonectria magnoliae and Neonectria punicea, canker pathogens of Liriodendron tulipifera and Acer saccharum in West Virginia.</title>
        <authorList>
            <person name="Petronek H.M."/>
            <person name="Kasson M.T."/>
            <person name="Metheny A.M."/>
            <person name="Stauder C.M."/>
            <person name="Lovett B."/>
            <person name="Lynch S.C."/>
            <person name="Garnas J.R."/>
            <person name="Kasson L.R."/>
            <person name="Stajich J.E."/>
        </authorList>
    </citation>
    <scope>NUCLEOTIDE SEQUENCE [LARGE SCALE GENOMIC DNA]</scope>
    <source>
        <strain evidence="1 2">NRRL 64651</strain>
    </source>
</reference>
<evidence type="ECO:0000313" key="1">
    <source>
        <dbReference type="EMBL" id="KAK7426222.1"/>
    </source>
</evidence>
<accession>A0ABR1HYE6</accession>
<sequence>MHSHGHDPVISGDEKKNPFLRYAWQLFDLPEEVTPDVVAQRAAEKKAVLAELCQPGPDVSFGDLCFSDLMNETFWYRLALRLFGPRLERPKESSSPWQCVDWKPLEAAEMSLVRLDRVKDPNASLQGIIDSSFGFRKWHNREALFTCNRPGVVRVLYSVNPNSPIPFESRALSKCQLIADRFEGARYVPVDTRAQYTLIAVVRMAHLENDEPDAVRFYNIGGPYNINTTTTPVFINRG</sequence>